<evidence type="ECO:0000256" key="1">
    <source>
        <dbReference type="SAM" id="SignalP"/>
    </source>
</evidence>
<evidence type="ECO:0000313" key="2">
    <source>
        <dbReference type="EMBL" id="KAK4773754.1"/>
    </source>
</evidence>
<gene>
    <name evidence="2" type="ORF">SAY87_028773</name>
</gene>
<dbReference type="AlphaFoldDB" id="A0AAN7KWW3"/>
<comment type="caution">
    <text evidence="2">The sequence shown here is derived from an EMBL/GenBank/DDBJ whole genome shotgun (WGS) entry which is preliminary data.</text>
</comment>
<evidence type="ECO:0000313" key="3">
    <source>
        <dbReference type="Proteomes" id="UP001345219"/>
    </source>
</evidence>
<keyword evidence="1" id="KW-0732">Signal</keyword>
<accession>A0AAN7KWW3</accession>
<sequence length="108" mass="12398">MLFSLRVTNHKLIFIPLCAACDVFMNRKNINKGKKPKRKSLHLFRIYNPSFFIMQFVFSSANEQIYNFSLNGFVLYDLTSVSSCRVITRKINLVDGDKMTSNTTSTGC</sequence>
<organism evidence="2 3">
    <name type="scientific">Trapa incisa</name>
    <dbReference type="NCBI Taxonomy" id="236973"/>
    <lineage>
        <taxon>Eukaryota</taxon>
        <taxon>Viridiplantae</taxon>
        <taxon>Streptophyta</taxon>
        <taxon>Embryophyta</taxon>
        <taxon>Tracheophyta</taxon>
        <taxon>Spermatophyta</taxon>
        <taxon>Magnoliopsida</taxon>
        <taxon>eudicotyledons</taxon>
        <taxon>Gunneridae</taxon>
        <taxon>Pentapetalae</taxon>
        <taxon>rosids</taxon>
        <taxon>malvids</taxon>
        <taxon>Myrtales</taxon>
        <taxon>Lythraceae</taxon>
        <taxon>Trapa</taxon>
    </lineage>
</organism>
<proteinExistence type="predicted"/>
<name>A0AAN7KWW3_9MYRT</name>
<dbReference type="EMBL" id="JAXIOK010000004">
    <property type="protein sequence ID" value="KAK4773754.1"/>
    <property type="molecule type" value="Genomic_DNA"/>
</dbReference>
<reference evidence="2 3" key="1">
    <citation type="journal article" date="2023" name="Hortic Res">
        <title>Pangenome of water caltrop reveals structural variations and asymmetric subgenome divergence after allopolyploidization.</title>
        <authorList>
            <person name="Zhang X."/>
            <person name="Chen Y."/>
            <person name="Wang L."/>
            <person name="Yuan Y."/>
            <person name="Fang M."/>
            <person name="Shi L."/>
            <person name="Lu R."/>
            <person name="Comes H.P."/>
            <person name="Ma Y."/>
            <person name="Chen Y."/>
            <person name="Huang G."/>
            <person name="Zhou Y."/>
            <person name="Zheng Z."/>
            <person name="Qiu Y."/>
        </authorList>
    </citation>
    <scope>NUCLEOTIDE SEQUENCE [LARGE SCALE GENOMIC DNA]</scope>
    <source>
        <tissue evidence="2">Roots</tissue>
    </source>
</reference>
<keyword evidence="3" id="KW-1185">Reference proteome</keyword>
<dbReference type="Proteomes" id="UP001345219">
    <property type="component" value="Chromosome 22"/>
</dbReference>
<protein>
    <submittedName>
        <fullName evidence="2">Uncharacterized protein</fullName>
    </submittedName>
</protein>
<feature type="chain" id="PRO_5042915519" evidence="1">
    <location>
        <begin position="21"/>
        <end position="108"/>
    </location>
</feature>
<feature type="signal peptide" evidence="1">
    <location>
        <begin position="1"/>
        <end position="20"/>
    </location>
</feature>